<keyword evidence="1" id="KW-1133">Transmembrane helix</keyword>
<keyword evidence="1" id="KW-0472">Membrane</keyword>
<accession>A0A2U9PLF5</accession>
<evidence type="ECO:0000313" key="2">
    <source>
        <dbReference type="EMBL" id="AWT52579.1"/>
    </source>
</evidence>
<evidence type="ECO:0000256" key="1">
    <source>
        <dbReference type="SAM" id="Phobius"/>
    </source>
</evidence>
<organism evidence="2 3">
    <name type="scientific">Mycolicibacterium smegmatis (strain MKD8)</name>
    <name type="common">Mycobacterium smegmatis</name>
    <dbReference type="NCBI Taxonomy" id="1214915"/>
    <lineage>
        <taxon>Bacteria</taxon>
        <taxon>Bacillati</taxon>
        <taxon>Actinomycetota</taxon>
        <taxon>Actinomycetes</taxon>
        <taxon>Mycobacteriales</taxon>
        <taxon>Mycobacteriaceae</taxon>
        <taxon>Mycolicibacterium</taxon>
    </lineage>
</organism>
<dbReference type="EMBL" id="CP027541">
    <property type="protein sequence ID" value="AWT52579.1"/>
    <property type="molecule type" value="Genomic_DNA"/>
</dbReference>
<dbReference type="AlphaFoldDB" id="A0A2U9PLF5"/>
<reference evidence="3" key="2">
    <citation type="submission" date="2018-03" db="EMBL/GenBank/DDBJ databases">
        <authorList>
            <person name="Derbyshire K."/>
            <person name="Gray T.A."/>
            <person name="Champion M."/>
        </authorList>
    </citation>
    <scope>NUCLEOTIDE SEQUENCE [LARGE SCALE GENOMIC DNA]</scope>
    <source>
        <strain evidence="3">MKD8</strain>
    </source>
</reference>
<keyword evidence="1" id="KW-0812">Transmembrane</keyword>
<protein>
    <submittedName>
        <fullName evidence="2">Uncharacterized protein</fullName>
    </submittedName>
</protein>
<name>A0A2U9PLF5_MYCSE</name>
<sequence length="43" mass="4402">MSNLDENEQKALLAAGAALGILGTFAVILKAALDQAAQKSESE</sequence>
<dbReference type="Proteomes" id="UP000011200">
    <property type="component" value="Chromosome"/>
</dbReference>
<evidence type="ECO:0000313" key="3">
    <source>
        <dbReference type="Proteomes" id="UP000011200"/>
    </source>
</evidence>
<reference evidence="2 3" key="1">
    <citation type="journal article" date="2013" name="Genome Announc.">
        <title>Draft genome sequence of MKD8, a conjugal recipient Mycobacterium smegmatis strain.</title>
        <authorList>
            <person name="Gray T.A."/>
            <person name="Palumbo M.J."/>
            <person name="Derbyshire K.M."/>
        </authorList>
    </citation>
    <scope>NUCLEOTIDE SEQUENCE [LARGE SCALE GENOMIC DNA]</scope>
    <source>
        <strain evidence="2 3">MKD8</strain>
    </source>
</reference>
<gene>
    <name evidence="2" type="ORF">D806_015950</name>
</gene>
<dbReference type="RefSeq" id="WP_003892973.1">
    <property type="nucleotide sequence ID" value="NZ_CP027541.1"/>
</dbReference>
<feature type="transmembrane region" description="Helical" evidence="1">
    <location>
        <begin position="12"/>
        <end position="33"/>
    </location>
</feature>
<proteinExistence type="predicted"/>